<sequence length="389" mass="41637">MRARGDRETHRAATPLELFFDLCFVVAVAQAAAALHHALAENHIGTGVFGFLTVFFAIWWAWLQFTWFASAYDTDDVPYRVATFVQIGGALVLASGVGRAFDGDFTIIVIGCVLMRLALVGQWLRAARSDPPRRPAALRYALGIAVLQGCWVARLALPENLLVPSLLVLVLGELAVPVWAERVRGTGWHRRHIAERYGLFTIIVLGEVVLATTNAVREALESGHAVGSLVSLAVAALVIVFSMWWLYFDQPAHERLTSLRIAMTWGYGHLLIFASAAAVGAGIEVAIDYDTHATHLGGVAAGMATTVPVAVFLLAVWLMHIGPRNECRPIAVGFPAAAALVLAASFTGAPIHVTAGVLVALVATVVIATHGEPEPGSPERGRNLPERAA</sequence>
<dbReference type="InterPro" id="IPR010640">
    <property type="entry name" value="Low_temperature_requirement_A"/>
</dbReference>
<dbReference type="Pfam" id="PF06772">
    <property type="entry name" value="LtrA"/>
    <property type="match status" value="1"/>
</dbReference>
<feature type="transmembrane region" description="Helical" evidence="1">
    <location>
        <begin position="136"/>
        <end position="156"/>
    </location>
</feature>
<evidence type="ECO:0000256" key="1">
    <source>
        <dbReference type="SAM" id="Phobius"/>
    </source>
</evidence>
<comment type="caution">
    <text evidence="2">The sequence shown here is derived from an EMBL/GenBank/DDBJ whole genome shotgun (WGS) entry which is preliminary data.</text>
</comment>
<keyword evidence="3" id="KW-1185">Reference proteome</keyword>
<feature type="transmembrane region" description="Helical" evidence="1">
    <location>
        <begin position="330"/>
        <end position="347"/>
    </location>
</feature>
<dbReference type="PANTHER" id="PTHR36840:SF1">
    <property type="entry name" value="BLL5714 PROTEIN"/>
    <property type="match status" value="1"/>
</dbReference>
<protein>
    <submittedName>
        <fullName evidence="2">Low temperature requirement protein LtrA</fullName>
    </submittedName>
</protein>
<feature type="transmembrane region" description="Helical" evidence="1">
    <location>
        <begin position="107"/>
        <end position="124"/>
    </location>
</feature>
<feature type="transmembrane region" description="Helical" evidence="1">
    <location>
        <begin position="47"/>
        <end position="69"/>
    </location>
</feature>
<feature type="transmembrane region" description="Helical" evidence="1">
    <location>
        <begin position="81"/>
        <end position="101"/>
    </location>
</feature>
<reference evidence="2 3" key="1">
    <citation type="submission" date="2018-03" db="EMBL/GenBank/DDBJ databases">
        <title>Genomic Encyclopedia of Type Strains, Phase III (KMG-III): the genomes of soil and plant-associated and newly described type strains.</title>
        <authorList>
            <person name="Whitman W."/>
        </authorList>
    </citation>
    <scope>NUCLEOTIDE SEQUENCE [LARGE SCALE GENOMIC DNA]</scope>
    <source>
        <strain evidence="2 3">CGMCC 4.7125</strain>
    </source>
</reference>
<dbReference type="RefSeq" id="WP_106178559.1">
    <property type="nucleotide sequence ID" value="NZ_PVNH01000004.1"/>
</dbReference>
<accession>A0A2T0LWS5</accession>
<keyword evidence="1" id="KW-1133">Transmembrane helix</keyword>
<dbReference type="AlphaFoldDB" id="A0A2T0LWS5"/>
<proteinExistence type="predicted"/>
<feature type="transmembrane region" description="Helical" evidence="1">
    <location>
        <begin position="162"/>
        <end position="181"/>
    </location>
</feature>
<feature type="transmembrane region" description="Helical" evidence="1">
    <location>
        <begin position="267"/>
        <end position="287"/>
    </location>
</feature>
<dbReference type="Proteomes" id="UP000238362">
    <property type="component" value="Unassembled WGS sequence"/>
</dbReference>
<dbReference type="PANTHER" id="PTHR36840">
    <property type="entry name" value="BLL5714 PROTEIN"/>
    <property type="match status" value="1"/>
</dbReference>
<dbReference type="EMBL" id="PVNH01000004">
    <property type="protein sequence ID" value="PRX48478.1"/>
    <property type="molecule type" value="Genomic_DNA"/>
</dbReference>
<keyword evidence="1" id="KW-0472">Membrane</keyword>
<feature type="transmembrane region" description="Helical" evidence="1">
    <location>
        <begin position="299"/>
        <end position="318"/>
    </location>
</feature>
<dbReference type="OrthoDB" id="7698234at2"/>
<name>A0A2T0LWS5_9PSEU</name>
<feature type="transmembrane region" description="Helical" evidence="1">
    <location>
        <begin position="225"/>
        <end position="247"/>
    </location>
</feature>
<organism evidence="2 3">
    <name type="scientific">Prauserella shujinwangii</name>
    <dbReference type="NCBI Taxonomy" id="1453103"/>
    <lineage>
        <taxon>Bacteria</taxon>
        <taxon>Bacillati</taxon>
        <taxon>Actinomycetota</taxon>
        <taxon>Actinomycetes</taxon>
        <taxon>Pseudonocardiales</taxon>
        <taxon>Pseudonocardiaceae</taxon>
        <taxon>Prauserella</taxon>
    </lineage>
</organism>
<feature type="transmembrane region" description="Helical" evidence="1">
    <location>
        <begin position="12"/>
        <end position="35"/>
    </location>
</feature>
<keyword evidence="1" id="KW-0812">Transmembrane</keyword>
<gene>
    <name evidence="2" type="ORF">B0I33_104295</name>
</gene>
<feature type="transmembrane region" description="Helical" evidence="1">
    <location>
        <begin position="193"/>
        <end position="213"/>
    </location>
</feature>
<evidence type="ECO:0000313" key="3">
    <source>
        <dbReference type="Proteomes" id="UP000238362"/>
    </source>
</evidence>
<evidence type="ECO:0000313" key="2">
    <source>
        <dbReference type="EMBL" id="PRX48478.1"/>
    </source>
</evidence>